<feature type="signal peptide" evidence="7">
    <location>
        <begin position="1"/>
        <end position="23"/>
    </location>
</feature>
<feature type="domain" description="V-type proton ATPase subunit S1 luminal" evidence="8">
    <location>
        <begin position="102"/>
        <end position="249"/>
    </location>
</feature>
<evidence type="ECO:0000256" key="5">
    <source>
        <dbReference type="ARBA" id="ARBA00023136"/>
    </source>
</evidence>
<keyword evidence="5 6" id="KW-0472">Membrane</keyword>
<dbReference type="GO" id="GO:0098588">
    <property type="term" value="C:bounding membrane of organelle"/>
    <property type="evidence" value="ECO:0007669"/>
    <property type="project" value="UniProtKB-ARBA"/>
</dbReference>
<reference evidence="10" key="1">
    <citation type="journal article" date="2022" name="bioRxiv">
        <title>Sequencing and chromosome-scale assembly of the giantPleurodeles waltlgenome.</title>
        <authorList>
            <person name="Brown T."/>
            <person name="Elewa A."/>
            <person name="Iarovenko S."/>
            <person name="Subramanian E."/>
            <person name="Araus A.J."/>
            <person name="Petzold A."/>
            <person name="Susuki M."/>
            <person name="Suzuki K.-i.T."/>
            <person name="Hayashi T."/>
            <person name="Toyoda A."/>
            <person name="Oliveira C."/>
            <person name="Osipova E."/>
            <person name="Leigh N.D."/>
            <person name="Simon A."/>
            <person name="Yun M.H."/>
        </authorList>
    </citation>
    <scope>NUCLEOTIDE SEQUENCE</scope>
    <source>
        <strain evidence="10">20211129_DDA</strain>
        <tissue evidence="10">Liver</tissue>
    </source>
</reference>
<evidence type="ECO:0000256" key="2">
    <source>
        <dbReference type="ARBA" id="ARBA00009037"/>
    </source>
</evidence>
<sequence length="353" mass="40190">MERNIPFFLLLFALSAAFSLSGGQMLKSEEASSQVDLEKQGLGTNGHFKNGGFKLKQWQTEVAVIQRKDYDISRKEKAEGAAKEIPGHRHGNPVNFTVDGRPCILFEARRIMIQFKNQTQLDLTDKTFGVHATVDVGDSNCSEEKAVLSLKFGDIGSLKGLIIRFILTNSYHQLSVQNWFTLHSLQILYNKSIEATFNATRIFAPESYSYHCQRVSSLPRYDALLIPRSNSDVARLWEITFLDFQIQGFNVEEGQFAYAKDCETYFSPAVLMGLVMSLVLLLVLAYAFHMLIHLKAIDRHYECKGSIPYFTAGKDSDFEDEKEPLRCSTSECYELQPQQYCRFYMQQCSSISH</sequence>
<keyword evidence="4 6" id="KW-1133">Transmembrane helix</keyword>
<keyword evidence="11" id="KW-1185">Reference proteome</keyword>
<dbReference type="PANTHER" id="PTHR12471:SF3">
    <property type="entry name" value="ATPASE, H+ TRANSPORTING, LYSOSOMAL ACCESSORY PROTEIN 1-LIKE"/>
    <property type="match status" value="1"/>
</dbReference>
<dbReference type="EMBL" id="JANPWB010000002">
    <property type="protein sequence ID" value="KAJ1208961.1"/>
    <property type="molecule type" value="Genomic_DNA"/>
</dbReference>
<dbReference type="InterPro" id="IPR046756">
    <property type="entry name" value="VAS1/VOA1_TM"/>
</dbReference>
<evidence type="ECO:0000259" key="9">
    <source>
        <dbReference type="Pfam" id="PF20520"/>
    </source>
</evidence>
<evidence type="ECO:0000256" key="7">
    <source>
        <dbReference type="SAM" id="SignalP"/>
    </source>
</evidence>
<organism evidence="10 11">
    <name type="scientific">Pleurodeles waltl</name>
    <name type="common">Iberian ribbed newt</name>
    <dbReference type="NCBI Taxonomy" id="8319"/>
    <lineage>
        <taxon>Eukaryota</taxon>
        <taxon>Metazoa</taxon>
        <taxon>Chordata</taxon>
        <taxon>Craniata</taxon>
        <taxon>Vertebrata</taxon>
        <taxon>Euteleostomi</taxon>
        <taxon>Amphibia</taxon>
        <taxon>Batrachia</taxon>
        <taxon>Caudata</taxon>
        <taxon>Salamandroidea</taxon>
        <taxon>Salamandridae</taxon>
        <taxon>Pleurodelinae</taxon>
        <taxon>Pleurodeles</taxon>
    </lineage>
</organism>
<dbReference type="Proteomes" id="UP001066276">
    <property type="component" value="Chromosome 1_2"/>
</dbReference>
<gene>
    <name evidence="10" type="ORF">NDU88_004340</name>
</gene>
<dbReference type="FunFam" id="2.40.160.110:FF:000003">
    <property type="entry name" value="ATPase H+ transporting accessory protein 1"/>
    <property type="match status" value="1"/>
</dbReference>
<dbReference type="Pfam" id="PF05827">
    <property type="entry name" value="VAS1_LD"/>
    <property type="match status" value="1"/>
</dbReference>
<evidence type="ECO:0000256" key="1">
    <source>
        <dbReference type="ARBA" id="ARBA00004167"/>
    </source>
</evidence>
<feature type="domain" description="V-type proton ATPase subunit S1/VOA1 transmembrane" evidence="9">
    <location>
        <begin position="264"/>
        <end position="300"/>
    </location>
</feature>
<protein>
    <recommendedName>
        <fullName evidence="12">V-type proton ATPase subunit S1-like protein</fullName>
    </recommendedName>
</protein>
<feature type="chain" id="PRO_5043956015" description="V-type proton ATPase subunit S1-like protein" evidence="7">
    <location>
        <begin position="24"/>
        <end position="353"/>
    </location>
</feature>
<evidence type="ECO:0008006" key="12">
    <source>
        <dbReference type="Google" id="ProtNLM"/>
    </source>
</evidence>
<evidence type="ECO:0000256" key="3">
    <source>
        <dbReference type="ARBA" id="ARBA00022692"/>
    </source>
</evidence>
<keyword evidence="3 6" id="KW-0812">Transmembrane</keyword>
<comment type="subcellular location">
    <subcellularLocation>
        <location evidence="1">Membrane</location>
        <topology evidence="1">Single-pass membrane protein</topology>
    </subcellularLocation>
</comment>
<dbReference type="GO" id="GO:0033176">
    <property type="term" value="C:proton-transporting V-type ATPase complex"/>
    <property type="evidence" value="ECO:0007669"/>
    <property type="project" value="TreeGrafter"/>
</dbReference>
<name>A0AAV7W835_PLEWA</name>
<evidence type="ECO:0000313" key="10">
    <source>
        <dbReference type="EMBL" id="KAJ1208961.1"/>
    </source>
</evidence>
<dbReference type="PANTHER" id="PTHR12471">
    <property type="entry name" value="VACUOLAR ATP SYNTHASE SUBUNIT S1"/>
    <property type="match status" value="1"/>
</dbReference>
<evidence type="ECO:0000259" key="8">
    <source>
        <dbReference type="Pfam" id="PF05827"/>
    </source>
</evidence>
<proteinExistence type="inferred from homology"/>
<keyword evidence="7" id="KW-0732">Signal</keyword>
<dbReference type="InterPro" id="IPR046755">
    <property type="entry name" value="VAS1_LD"/>
</dbReference>
<accession>A0AAV7W835</accession>
<dbReference type="Gene3D" id="2.40.160.110">
    <property type="match status" value="1"/>
</dbReference>
<dbReference type="InterPro" id="IPR008388">
    <property type="entry name" value="Ac45_acc_su"/>
</dbReference>
<dbReference type="GO" id="GO:0012505">
    <property type="term" value="C:endomembrane system"/>
    <property type="evidence" value="ECO:0007669"/>
    <property type="project" value="UniProtKB-ARBA"/>
</dbReference>
<dbReference type="GO" id="GO:0030641">
    <property type="term" value="P:regulation of cellular pH"/>
    <property type="evidence" value="ECO:0007669"/>
    <property type="project" value="TreeGrafter"/>
</dbReference>
<dbReference type="AlphaFoldDB" id="A0AAV7W835"/>
<dbReference type="Pfam" id="PF20520">
    <property type="entry name" value="Ac45-VOA1_TM"/>
    <property type="match status" value="1"/>
</dbReference>
<evidence type="ECO:0000256" key="6">
    <source>
        <dbReference type="SAM" id="Phobius"/>
    </source>
</evidence>
<dbReference type="GO" id="GO:0030659">
    <property type="term" value="C:cytoplasmic vesicle membrane"/>
    <property type="evidence" value="ECO:0007669"/>
    <property type="project" value="UniProtKB-ARBA"/>
</dbReference>
<evidence type="ECO:0000256" key="4">
    <source>
        <dbReference type="ARBA" id="ARBA00022989"/>
    </source>
</evidence>
<dbReference type="GO" id="GO:0001671">
    <property type="term" value="F:ATPase activator activity"/>
    <property type="evidence" value="ECO:0007669"/>
    <property type="project" value="TreeGrafter"/>
</dbReference>
<evidence type="ECO:0000313" key="11">
    <source>
        <dbReference type="Proteomes" id="UP001066276"/>
    </source>
</evidence>
<comment type="caution">
    <text evidence="10">The sequence shown here is derived from an EMBL/GenBank/DDBJ whole genome shotgun (WGS) entry which is preliminary data.</text>
</comment>
<feature type="transmembrane region" description="Helical" evidence="6">
    <location>
        <begin position="265"/>
        <end position="288"/>
    </location>
</feature>
<comment type="similarity">
    <text evidence="2">Belongs to the vacuolar ATPase subunit S1 family.</text>
</comment>